<dbReference type="EMBL" id="BMUB01000004">
    <property type="protein sequence ID" value="GGU71133.1"/>
    <property type="molecule type" value="Genomic_DNA"/>
</dbReference>
<protein>
    <submittedName>
        <fullName evidence="2">Uncharacterized protein</fullName>
    </submittedName>
</protein>
<reference evidence="2" key="1">
    <citation type="journal article" date="2014" name="Int. J. Syst. Evol. Microbiol.">
        <title>Complete genome sequence of Corynebacterium casei LMG S-19264T (=DSM 44701T), isolated from a smear-ripened cheese.</title>
        <authorList>
            <consortium name="US DOE Joint Genome Institute (JGI-PGF)"/>
            <person name="Walter F."/>
            <person name="Albersmeier A."/>
            <person name="Kalinowski J."/>
            <person name="Ruckert C."/>
        </authorList>
    </citation>
    <scope>NUCLEOTIDE SEQUENCE</scope>
    <source>
        <strain evidence="2">JCM 4434</strain>
    </source>
</reference>
<name>A0A8H9LQ78_KITAU</name>
<comment type="caution">
    <text evidence="2">The sequence shown here is derived from an EMBL/GenBank/DDBJ whole genome shotgun (WGS) entry which is preliminary data.</text>
</comment>
<evidence type="ECO:0000313" key="3">
    <source>
        <dbReference type="Proteomes" id="UP000610124"/>
    </source>
</evidence>
<organism evidence="2 3">
    <name type="scientific">Kitasatospora aureofaciens</name>
    <name type="common">Streptomyces aureofaciens</name>
    <dbReference type="NCBI Taxonomy" id="1894"/>
    <lineage>
        <taxon>Bacteria</taxon>
        <taxon>Bacillati</taxon>
        <taxon>Actinomycetota</taxon>
        <taxon>Actinomycetes</taxon>
        <taxon>Kitasatosporales</taxon>
        <taxon>Streptomycetaceae</taxon>
        <taxon>Kitasatospora</taxon>
    </lineage>
</organism>
<proteinExistence type="predicted"/>
<gene>
    <name evidence="2" type="ORF">GCM10010502_23430</name>
</gene>
<dbReference type="AlphaFoldDB" id="A0A8H9LQ78"/>
<sequence>MRLQGCGGPRDRGGCRTTRRVRAPPVRFGPTPKEVEAPTGTDPHGTTATARPAAHPSDPEIWSTDIPA</sequence>
<evidence type="ECO:0000256" key="1">
    <source>
        <dbReference type="SAM" id="MobiDB-lite"/>
    </source>
</evidence>
<feature type="region of interest" description="Disordered" evidence="1">
    <location>
        <begin position="1"/>
        <end position="68"/>
    </location>
</feature>
<accession>A0A8H9LQ78</accession>
<reference evidence="2" key="2">
    <citation type="submission" date="2020-09" db="EMBL/GenBank/DDBJ databases">
        <authorList>
            <person name="Sun Q."/>
            <person name="Ohkuma M."/>
        </authorList>
    </citation>
    <scope>NUCLEOTIDE SEQUENCE</scope>
    <source>
        <strain evidence="2">JCM 4434</strain>
    </source>
</reference>
<evidence type="ECO:0000313" key="2">
    <source>
        <dbReference type="EMBL" id="GGU71133.1"/>
    </source>
</evidence>
<dbReference type="Proteomes" id="UP000610124">
    <property type="component" value="Unassembled WGS sequence"/>
</dbReference>